<proteinExistence type="predicted"/>
<dbReference type="EMBL" id="JACJVJ010000002">
    <property type="protein sequence ID" value="MBC2777834.1"/>
    <property type="molecule type" value="Genomic_DNA"/>
</dbReference>
<keyword evidence="2" id="KW-1185">Reference proteome</keyword>
<name>A0A842I226_9SPHN</name>
<dbReference type="InterPro" id="IPR032676">
    <property type="entry name" value="YkuD_2"/>
</dbReference>
<dbReference type="Proteomes" id="UP000564378">
    <property type="component" value="Unassembled WGS sequence"/>
</dbReference>
<dbReference type="PANTHER" id="PTHR38477">
    <property type="entry name" value="HYPOTHETICAL EXPORTED PROTEIN"/>
    <property type="match status" value="1"/>
</dbReference>
<evidence type="ECO:0000313" key="2">
    <source>
        <dbReference type="Proteomes" id="UP000564378"/>
    </source>
</evidence>
<organism evidence="1 2">
    <name type="scientific">Parasphingopyxis marina</name>
    <dbReference type="NCBI Taxonomy" id="2761622"/>
    <lineage>
        <taxon>Bacteria</taxon>
        <taxon>Pseudomonadati</taxon>
        <taxon>Pseudomonadota</taxon>
        <taxon>Alphaproteobacteria</taxon>
        <taxon>Sphingomonadales</taxon>
        <taxon>Sphingomonadaceae</taxon>
        <taxon>Parasphingopyxis</taxon>
    </lineage>
</organism>
<sequence>MALGMPSIAKATAADRSNLAEPPEELVARAMEAFRRHRDQIIATDVIGIADYAAHSRLPRFYILDPVSGRSQTLLVAHGRGSDPAHSGFVQQFSNRPGSAASSSGAYLAANRYVGSHGESRRLAGLDPQNSNAMDRAIVIHPAWYVGPDIVAQQGKLGRSDGCFAFSESDIGTVLNRLGEGHLIYADKI</sequence>
<dbReference type="PANTHER" id="PTHR38477:SF1">
    <property type="entry name" value="MUREIN L,D-TRANSPEPTIDASE CATALYTIC DOMAIN FAMILY PROTEIN"/>
    <property type="match status" value="1"/>
</dbReference>
<evidence type="ECO:0000313" key="1">
    <source>
        <dbReference type="EMBL" id="MBC2777834.1"/>
    </source>
</evidence>
<gene>
    <name evidence="1" type="ORF">H6P80_09395</name>
</gene>
<accession>A0A842I226</accession>
<dbReference type="AlphaFoldDB" id="A0A842I226"/>
<reference evidence="1 2" key="1">
    <citation type="submission" date="2020-08" db="EMBL/GenBank/DDBJ databases">
        <title>Draft genome sequence of Parasphingopyxis sp. GrpM-11.</title>
        <authorList>
            <person name="Oh J."/>
            <person name="Roh D.-H."/>
        </authorList>
    </citation>
    <scope>NUCLEOTIDE SEQUENCE [LARGE SCALE GENOMIC DNA]</scope>
    <source>
        <strain evidence="1 2">GrpM-11</strain>
    </source>
</reference>
<protein>
    <submittedName>
        <fullName evidence="1">Murein L,D-transpeptidase catalytic domain family protein</fullName>
    </submittedName>
</protein>
<comment type="caution">
    <text evidence="1">The sequence shown here is derived from an EMBL/GenBank/DDBJ whole genome shotgun (WGS) entry which is preliminary data.</text>
</comment>
<dbReference type="Pfam" id="PF13645">
    <property type="entry name" value="YkuD_2"/>
    <property type="match status" value="1"/>
</dbReference>